<accession>A0A0C3LPS3</accession>
<dbReference type="Proteomes" id="UP000054248">
    <property type="component" value="Unassembled WGS sequence"/>
</dbReference>
<keyword evidence="2" id="KW-1185">Reference proteome</keyword>
<evidence type="ECO:0000313" key="2">
    <source>
        <dbReference type="Proteomes" id="UP000054248"/>
    </source>
</evidence>
<dbReference type="EMBL" id="KN823085">
    <property type="protein sequence ID" value="KIO23397.1"/>
    <property type="molecule type" value="Genomic_DNA"/>
</dbReference>
<name>A0A0C3LPS3_9AGAM</name>
<dbReference type="AlphaFoldDB" id="A0A0C3LPS3"/>
<evidence type="ECO:0000313" key="1">
    <source>
        <dbReference type="EMBL" id="KIO23397.1"/>
    </source>
</evidence>
<reference evidence="2" key="2">
    <citation type="submission" date="2015-01" db="EMBL/GenBank/DDBJ databases">
        <title>Evolutionary Origins and Diversification of the Mycorrhizal Mutualists.</title>
        <authorList>
            <consortium name="DOE Joint Genome Institute"/>
            <consortium name="Mycorrhizal Genomics Consortium"/>
            <person name="Kohler A."/>
            <person name="Kuo A."/>
            <person name="Nagy L.G."/>
            <person name="Floudas D."/>
            <person name="Copeland A."/>
            <person name="Barry K.W."/>
            <person name="Cichocki N."/>
            <person name="Veneault-Fourrey C."/>
            <person name="LaButti K."/>
            <person name="Lindquist E.A."/>
            <person name="Lipzen A."/>
            <person name="Lundell T."/>
            <person name="Morin E."/>
            <person name="Murat C."/>
            <person name="Riley R."/>
            <person name="Ohm R."/>
            <person name="Sun H."/>
            <person name="Tunlid A."/>
            <person name="Henrissat B."/>
            <person name="Grigoriev I.V."/>
            <person name="Hibbett D.S."/>
            <person name="Martin F."/>
        </authorList>
    </citation>
    <scope>NUCLEOTIDE SEQUENCE [LARGE SCALE GENOMIC DNA]</scope>
    <source>
        <strain evidence="2">MUT 4182</strain>
    </source>
</reference>
<protein>
    <submittedName>
        <fullName evidence="1">Uncharacterized protein</fullName>
    </submittedName>
</protein>
<sequence>MSEYLLLDGAHRDTPTDGTASEEAQQVATVGIRFSGSHVDSGGSIALHISNGLSTLPVEKLAILHARSNFLLETGLSIRSFPWQCLMKHSVSWLPRSYTAESDLCHGALYNHSGAPCPTPLGACIYPTSSNNFFAYDLMGKATGYIPAIISLISNSAECVHVDKWPNGTLGLDLRDCLASVRNLRQLSIGQRGGATSPTIHFSDRSVPESVVLDETNVLRMVHGILSDASNGVNTVVGSNISIYCVAPGTITPYPGYLANASEVRAVSPTAETALTRSSVSSSGFSQRPPLSLELVLEVVAELRKEPAPFSFMGTDRSPSTLTALASVSRSVNSIAIPALYHCVWLVETKVHVLFCRPLSRSPRWTYLASLVNSFFAAVPVNLAWRLG</sequence>
<gene>
    <name evidence="1" type="ORF">M407DRAFT_27092</name>
</gene>
<dbReference type="HOGENOM" id="CLU_712109_0_0_1"/>
<proteinExistence type="predicted"/>
<organism evidence="1 2">
    <name type="scientific">Tulasnella calospora MUT 4182</name>
    <dbReference type="NCBI Taxonomy" id="1051891"/>
    <lineage>
        <taxon>Eukaryota</taxon>
        <taxon>Fungi</taxon>
        <taxon>Dikarya</taxon>
        <taxon>Basidiomycota</taxon>
        <taxon>Agaricomycotina</taxon>
        <taxon>Agaricomycetes</taxon>
        <taxon>Cantharellales</taxon>
        <taxon>Tulasnellaceae</taxon>
        <taxon>Tulasnella</taxon>
    </lineage>
</organism>
<reference evidence="1 2" key="1">
    <citation type="submission" date="2014-04" db="EMBL/GenBank/DDBJ databases">
        <authorList>
            <consortium name="DOE Joint Genome Institute"/>
            <person name="Kuo A."/>
            <person name="Girlanda M."/>
            <person name="Perotto S."/>
            <person name="Kohler A."/>
            <person name="Nagy L.G."/>
            <person name="Floudas D."/>
            <person name="Copeland A."/>
            <person name="Barry K.W."/>
            <person name="Cichocki N."/>
            <person name="Veneault-Fourrey C."/>
            <person name="LaButti K."/>
            <person name="Lindquist E.A."/>
            <person name="Lipzen A."/>
            <person name="Lundell T."/>
            <person name="Morin E."/>
            <person name="Murat C."/>
            <person name="Sun H."/>
            <person name="Tunlid A."/>
            <person name="Henrissat B."/>
            <person name="Grigoriev I.V."/>
            <person name="Hibbett D.S."/>
            <person name="Martin F."/>
            <person name="Nordberg H.P."/>
            <person name="Cantor M.N."/>
            <person name="Hua S.X."/>
        </authorList>
    </citation>
    <scope>NUCLEOTIDE SEQUENCE [LARGE SCALE GENOMIC DNA]</scope>
    <source>
        <strain evidence="1 2">MUT 4182</strain>
    </source>
</reference>